<dbReference type="PANTHER" id="PTHR47755:SF1">
    <property type="entry name" value="CELL DIVISION PROTEIN FTSX"/>
    <property type="match status" value="1"/>
</dbReference>
<evidence type="ECO:0000256" key="3">
    <source>
        <dbReference type="ARBA" id="ARBA00021907"/>
    </source>
</evidence>
<dbReference type="GO" id="GO:0051301">
    <property type="term" value="P:cell division"/>
    <property type="evidence" value="ECO:0007669"/>
    <property type="project" value="UniProtKB-KW"/>
</dbReference>
<dbReference type="AlphaFoldDB" id="A0A9D2PNB2"/>
<proteinExistence type="inferred from homology"/>
<evidence type="ECO:0000256" key="5">
    <source>
        <dbReference type="ARBA" id="ARBA00022618"/>
    </source>
</evidence>
<organism evidence="14 15">
    <name type="scientific">Candidatus Blautia merdavium</name>
    <dbReference type="NCBI Taxonomy" id="2838494"/>
    <lineage>
        <taxon>Bacteria</taxon>
        <taxon>Bacillati</taxon>
        <taxon>Bacillota</taxon>
        <taxon>Clostridia</taxon>
        <taxon>Lachnospirales</taxon>
        <taxon>Lachnospiraceae</taxon>
        <taxon>Blautia</taxon>
    </lineage>
</organism>
<keyword evidence="9 10" id="KW-0131">Cell cycle</keyword>
<feature type="transmembrane region" description="Helical" evidence="11">
    <location>
        <begin position="274"/>
        <end position="298"/>
    </location>
</feature>
<dbReference type="Gene3D" id="3.30.70.3040">
    <property type="match status" value="1"/>
</dbReference>
<dbReference type="PROSITE" id="PS51257">
    <property type="entry name" value="PROKAR_LIPOPROTEIN"/>
    <property type="match status" value="1"/>
</dbReference>
<dbReference type="PANTHER" id="PTHR47755">
    <property type="entry name" value="CELL DIVISION PROTEIN FTSX"/>
    <property type="match status" value="1"/>
</dbReference>
<comment type="similarity">
    <text evidence="2 10">Belongs to the ABC-4 integral membrane protein family. FtsX subfamily.</text>
</comment>
<evidence type="ECO:0000256" key="8">
    <source>
        <dbReference type="ARBA" id="ARBA00023136"/>
    </source>
</evidence>
<dbReference type="Proteomes" id="UP000823886">
    <property type="component" value="Unassembled WGS sequence"/>
</dbReference>
<keyword evidence="7 11" id="KW-1133">Transmembrane helix</keyword>
<keyword evidence="6 11" id="KW-0812">Transmembrane</keyword>
<evidence type="ECO:0000256" key="11">
    <source>
        <dbReference type="SAM" id="Phobius"/>
    </source>
</evidence>
<evidence type="ECO:0000313" key="15">
    <source>
        <dbReference type="Proteomes" id="UP000823886"/>
    </source>
</evidence>
<sequence>MRISTIAYIFKQGFKNIWRNLRFSLASIATMAACIFLFGVFLSLVMNFNNIVHTAEEGIAVVVYFETGTKQEQIDQIGNDIDKQPGVAEIHYVSADEAWESFKEIYLEGEDESMEGAFKSNDNPLANSARYEVYLDDVEQQDTLVKYIEGLDGVRKVEKSEVAANTLSSFNKLMAYVSLAIVVILLAVAFFLIYNTITMGISVRQEEIGIMKLIGATDFFVRSPFVIEGILLGAIGAAIPLGILYGVYERVINYIVTKFHMLGNFLQFLSVDDVFHLLLPIGIGLGVGIGFFGSIFSVRKHLKV</sequence>
<evidence type="ECO:0000256" key="1">
    <source>
        <dbReference type="ARBA" id="ARBA00004651"/>
    </source>
</evidence>
<dbReference type="InterPro" id="IPR004513">
    <property type="entry name" value="FtsX"/>
</dbReference>
<evidence type="ECO:0000256" key="10">
    <source>
        <dbReference type="PIRNR" id="PIRNR003097"/>
    </source>
</evidence>
<evidence type="ECO:0000256" key="2">
    <source>
        <dbReference type="ARBA" id="ARBA00007379"/>
    </source>
</evidence>
<comment type="subcellular location">
    <subcellularLocation>
        <location evidence="1">Cell membrane</location>
        <topology evidence="1">Multi-pass membrane protein</topology>
    </subcellularLocation>
</comment>
<feature type="transmembrane region" description="Helical" evidence="11">
    <location>
        <begin position="225"/>
        <end position="248"/>
    </location>
</feature>
<dbReference type="GO" id="GO:0005886">
    <property type="term" value="C:plasma membrane"/>
    <property type="evidence" value="ECO:0007669"/>
    <property type="project" value="UniProtKB-SubCell"/>
</dbReference>
<dbReference type="InterPro" id="IPR058204">
    <property type="entry name" value="FtsX_firmicutes-type"/>
</dbReference>
<dbReference type="Pfam" id="PF18075">
    <property type="entry name" value="FtsX_ECD"/>
    <property type="match status" value="1"/>
</dbReference>
<protein>
    <recommendedName>
        <fullName evidence="3 10">Cell division protein FtsX</fullName>
    </recommendedName>
</protein>
<evidence type="ECO:0000256" key="7">
    <source>
        <dbReference type="ARBA" id="ARBA00022989"/>
    </source>
</evidence>
<dbReference type="PIRSF" id="PIRSF003097">
    <property type="entry name" value="FtsX"/>
    <property type="match status" value="1"/>
</dbReference>
<dbReference type="InterPro" id="IPR003838">
    <property type="entry name" value="ABC3_permease_C"/>
</dbReference>
<dbReference type="Pfam" id="PF02687">
    <property type="entry name" value="FtsX"/>
    <property type="match status" value="1"/>
</dbReference>
<reference evidence="14" key="1">
    <citation type="journal article" date="2021" name="PeerJ">
        <title>Extensive microbial diversity within the chicken gut microbiome revealed by metagenomics and culture.</title>
        <authorList>
            <person name="Gilroy R."/>
            <person name="Ravi A."/>
            <person name="Getino M."/>
            <person name="Pursley I."/>
            <person name="Horton D.L."/>
            <person name="Alikhan N.F."/>
            <person name="Baker D."/>
            <person name="Gharbi K."/>
            <person name="Hall N."/>
            <person name="Watson M."/>
            <person name="Adriaenssens E.M."/>
            <person name="Foster-Nyarko E."/>
            <person name="Jarju S."/>
            <person name="Secka A."/>
            <person name="Antonio M."/>
            <person name="Oren A."/>
            <person name="Chaudhuri R.R."/>
            <person name="La Ragione R."/>
            <person name="Hildebrand F."/>
            <person name="Pallen M.J."/>
        </authorList>
    </citation>
    <scope>NUCLEOTIDE SEQUENCE</scope>
    <source>
        <strain evidence="14">ChiBcec2-3848</strain>
    </source>
</reference>
<evidence type="ECO:0000256" key="9">
    <source>
        <dbReference type="ARBA" id="ARBA00023306"/>
    </source>
</evidence>
<dbReference type="InterPro" id="IPR040690">
    <property type="entry name" value="FtsX_ECD"/>
</dbReference>
<keyword evidence="5 10" id="KW-0132">Cell division</keyword>
<feature type="domain" description="FtsX extracellular" evidence="13">
    <location>
        <begin position="60"/>
        <end position="157"/>
    </location>
</feature>
<comment type="function">
    <text evidence="10">Part of the ABC transporter FtsEX involved in asymmetric cellular division facilitating the initiation of sporulation.</text>
</comment>
<evidence type="ECO:0000256" key="6">
    <source>
        <dbReference type="ARBA" id="ARBA00022692"/>
    </source>
</evidence>
<reference evidence="14" key="2">
    <citation type="submission" date="2021-04" db="EMBL/GenBank/DDBJ databases">
        <authorList>
            <person name="Gilroy R."/>
        </authorList>
    </citation>
    <scope>NUCLEOTIDE SEQUENCE</scope>
    <source>
        <strain evidence="14">ChiBcec2-3848</strain>
    </source>
</reference>
<feature type="domain" description="ABC3 transporter permease C-terminal" evidence="12">
    <location>
        <begin position="180"/>
        <end position="302"/>
    </location>
</feature>
<keyword evidence="4 10" id="KW-1003">Cell membrane</keyword>
<feature type="transmembrane region" description="Helical" evidence="11">
    <location>
        <begin position="21"/>
        <end position="46"/>
    </location>
</feature>
<gene>
    <name evidence="14" type="primary">ftsX</name>
    <name evidence="14" type="ORF">H9753_04115</name>
</gene>
<feature type="transmembrane region" description="Helical" evidence="11">
    <location>
        <begin position="173"/>
        <end position="194"/>
    </location>
</feature>
<dbReference type="NCBIfam" id="NF038347">
    <property type="entry name" value="FtsX_Gpos"/>
    <property type="match status" value="1"/>
</dbReference>
<comment type="caution">
    <text evidence="14">The sequence shown here is derived from an EMBL/GenBank/DDBJ whole genome shotgun (WGS) entry which is preliminary data.</text>
</comment>
<name>A0A9D2PNB2_9FIRM</name>
<dbReference type="EMBL" id="DWVZ01000052">
    <property type="protein sequence ID" value="HJC62792.1"/>
    <property type="molecule type" value="Genomic_DNA"/>
</dbReference>
<evidence type="ECO:0000256" key="4">
    <source>
        <dbReference type="ARBA" id="ARBA00022475"/>
    </source>
</evidence>
<evidence type="ECO:0000259" key="12">
    <source>
        <dbReference type="Pfam" id="PF02687"/>
    </source>
</evidence>
<keyword evidence="8 10" id="KW-0472">Membrane</keyword>
<evidence type="ECO:0000259" key="13">
    <source>
        <dbReference type="Pfam" id="PF18075"/>
    </source>
</evidence>
<evidence type="ECO:0000313" key="14">
    <source>
        <dbReference type="EMBL" id="HJC62792.1"/>
    </source>
</evidence>
<accession>A0A9D2PNB2</accession>